<dbReference type="PROSITE" id="PS60003">
    <property type="entry name" value="PHOSPHOKETOLASE_2"/>
    <property type="match status" value="1"/>
</dbReference>
<dbReference type="EMBL" id="CP002209">
    <property type="protein sequence ID" value="ADN77608.1"/>
    <property type="molecule type" value="Genomic_DNA"/>
</dbReference>
<dbReference type="NCBIfam" id="NF003616">
    <property type="entry name" value="PRK05261.1-1"/>
    <property type="match status" value="1"/>
</dbReference>
<dbReference type="GO" id="GO:0050193">
    <property type="term" value="F:phosphoketolase activity"/>
    <property type="evidence" value="ECO:0007669"/>
    <property type="project" value="UniProtKB-EC"/>
</dbReference>
<name>E1SM99_FERBD</name>
<protein>
    <submittedName>
        <fullName evidence="7">Phosphoketolase</fullName>
        <ecNumber evidence="7">4.1.2.9</ecNumber>
    </submittedName>
</protein>
<dbReference type="STRING" id="550540.Fbal_3410"/>
<dbReference type="PANTHER" id="PTHR31273">
    <property type="entry name" value="PHOSPHOKETOLASE-RELATED"/>
    <property type="match status" value="1"/>
</dbReference>
<evidence type="ECO:0000259" key="6">
    <source>
        <dbReference type="Pfam" id="PF09364"/>
    </source>
</evidence>
<dbReference type="InterPro" id="IPR018969">
    <property type="entry name" value="Xul5P/Fru6P_PKetolase_C"/>
</dbReference>
<evidence type="ECO:0000256" key="1">
    <source>
        <dbReference type="ARBA" id="ARBA00001964"/>
    </source>
</evidence>
<dbReference type="SUPFAM" id="SSF52518">
    <property type="entry name" value="Thiamin diphosphate-binding fold (THDP-binding)"/>
    <property type="match status" value="2"/>
</dbReference>
<dbReference type="InterPro" id="IPR029061">
    <property type="entry name" value="THDP-binding"/>
</dbReference>
<comment type="similarity">
    <text evidence="2">Belongs to the XFP family.</text>
</comment>
<keyword evidence="8" id="KW-1185">Reference proteome</keyword>
<dbReference type="OrthoDB" id="9768449at2"/>
<dbReference type="PROSITE" id="PS60002">
    <property type="entry name" value="PHOSPHOKETOLASE_1"/>
    <property type="match status" value="1"/>
</dbReference>
<evidence type="ECO:0000256" key="4">
    <source>
        <dbReference type="ARBA" id="ARBA00023239"/>
    </source>
</evidence>
<dbReference type="HOGENOM" id="CLU_013954_2_0_6"/>
<dbReference type="GeneID" id="67183625"/>
<dbReference type="EC" id="4.1.2.9" evidence="7"/>
<accession>E1SM99</accession>
<dbReference type="InterPro" id="IPR019789">
    <property type="entry name" value="Xul5P/Fru6P_PKetolase_ThDP_BS"/>
</dbReference>
<reference evidence="7 8" key="1">
    <citation type="journal article" date="2010" name="Stand. Genomic Sci.">
        <title>Complete genome sequence of Ferrimonas balearica type strain (PAT).</title>
        <authorList>
            <person name="Nolan M."/>
            <person name="Sikorski J."/>
            <person name="Davenport K."/>
            <person name="Lucas S."/>
            <person name="Glavina Del Rio T."/>
            <person name="Tice H."/>
            <person name="Cheng J."/>
            <person name="Goodwin L."/>
            <person name="Pitluck S."/>
            <person name="Liolios K."/>
            <person name="Ivanova N."/>
            <person name="Mavromatis K."/>
            <person name="Ovchinnikova G."/>
            <person name="Pati A."/>
            <person name="Chen A."/>
            <person name="Palaniappan K."/>
            <person name="Land M."/>
            <person name="Hauser L."/>
            <person name="Chang Y."/>
            <person name="Jeffries C."/>
            <person name="Tapia R."/>
            <person name="Brettin T."/>
            <person name="Detter J."/>
            <person name="Han C."/>
            <person name="Yasawong M."/>
            <person name="Rohde M."/>
            <person name="Tindall B."/>
            <person name="Goker M."/>
            <person name="Woyke T."/>
            <person name="Bristow J."/>
            <person name="Eisen J."/>
            <person name="Markowitz V."/>
            <person name="Hugenholtz P."/>
            <person name="Kyrpides N."/>
            <person name="Klenk H."/>
            <person name="Lapidus A."/>
        </authorList>
    </citation>
    <scope>NUCLEOTIDE SEQUENCE [LARGE SCALE GENOMIC DNA]</scope>
    <source>
        <strain evidence="8">DSM 9799 / CCM 4581 / KCTC 23876 / PAT</strain>
    </source>
</reference>
<evidence type="ECO:0000259" key="5">
    <source>
        <dbReference type="Pfam" id="PF09363"/>
    </source>
</evidence>
<dbReference type="eggNOG" id="COG3957">
    <property type="taxonomic scope" value="Bacteria"/>
</dbReference>
<dbReference type="GO" id="GO:0005975">
    <property type="term" value="P:carbohydrate metabolic process"/>
    <property type="evidence" value="ECO:0007669"/>
    <property type="project" value="InterPro"/>
</dbReference>
<sequence>MASKKELSALKKMVRASNFLSVAQIYLKQNVLLKRPLQHDDIKPRLLGHWGTCPGIAFVYAHINRLICQHQRPFLYLVGPGHGFPAVQANLFIEGSLSHFYPNTIPYSEAGMRNICEKFSAAYGYPSHANPEAPGQILEGGELGYSLAVGWGAALDNPDLINVVLVGDGESETGPLAASWYANRLVNPATCGAVLPILHINGYKISGPTRLGRMDDDEIRMEFTGLGYEVLIVDDQRKEDVYAQMADAMDRAMEAIDEIQTRARSGEDVSKPRWPLIAMRTAKGWTGIKEADGKKLEGNCDSHQVIINQAASNPQHLSLLNQWLESYQFDDLYKITNEGEVKFDKEIRSLIPPEHLRIGRQILSYGGEIVRPLNKPDLRQLSYGPETPRGQRGVSMNKMGEWMRDAFRLNSKQRNLRIFSPDETYSNQLQAVFEETDRAWQWPIEPWDQDMARDGRVMELLSENLLFGMLHGYTVTGRHGMFPTYEAFAQVVSSMCDQYCKYVYASQGVPFRKPVPACNVVLSSLLERQDHNGYSHQNPSLLGAMLEKHPTIISAYLPADGNSTLCYTEKAFDDRDKLNVIVAGKKTLPQWLTLEEARRQSEEGIMIWDFASDEEPDVVLASCGDYVTQECMAALVIIRQLLPELRIRFVNISELTSDGIGSLKYGRKPKLLDQFFTSDKGVVINYHGYPNTIHKLLFNYPGIKRCRVKGYVEEGSTTTPFDMGVRNGTSRYHLVVDMAYKAFQQGVITDAQHIEITTDMLQRLVDHRSYIKAHGVDPQEITDWVWSR</sequence>
<dbReference type="InterPro" id="IPR009014">
    <property type="entry name" value="Transketo_C/PFOR_II"/>
</dbReference>
<dbReference type="Gene3D" id="3.40.50.920">
    <property type="match status" value="1"/>
</dbReference>
<dbReference type="Pfam" id="PF03894">
    <property type="entry name" value="XFP"/>
    <property type="match status" value="1"/>
</dbReference>
<dbReference type="Proteomes" id="UP000006683">
    <property type="component" value="Chromosome"/>
</dbReference>
<dbReference type="InterPro" id="IPR019790">
    <property type="entry name" value="Xul5P/Fru6P_PKetolase_CS"/>
</dbReference>
<gene>
    <name evidence="7" type="ordered locus">Fbal_3410</name>
</gene>
<dbReference type="PIRSF" id="PIRSF017245">
    <property type="entry name" value="Phosphoketolase"/>
    <property type="match status" value="1"/>
</dbReference>
<feature type="domain" description="Xylulose 5-phosphate/Fructose 6-phosphate phosphoketolase N-terminal" evidence="6">
    <location>
        <begin position="3"/>
        <end position="368"/>
    </location>
</feature>
<evidence type="ECO:0000256" key="3">
    <source>
        <dbReference type="ARBA" id="ARBA00023052"/>
    </source>
</evidence>
<evidence type="ECO:0000256" key="2">
    <source>
        <dbReference type="ARBA" id="ARBA00005623"/>
    </source>
</evidence>
<comment type="cofactor">
    <cofactor evidence="1">
        <name>thiamine diphosphate</name>
        <dbReference type="ChEBI" id="CHEBI:58937"/>
    </cofactor>
</comment>
<proteinExistence type="inferred from homology"/>
<dbReference type="RefSeq" id="WP_013346914.1">
    <property type="nucleotide sequence ID" value="NC_014541.1"/>
</dbReference>
<evidence type="ECO:0000313" key="8">
    <source>
        <dbReference type="Proteomes" id="UP000006683"/>
    </source>
</evidence>
<dbReference type="InterPro" id="IPR018970">
    <property type="entry name" value="Xul5P/Fru6P_PKetolase_N"/>
</dbReference>
<dbReference type="Pfam" id="PF09363">
    <property type="entry name" value="XFP_C"/>
    <property type="match status" value="1"/>
</dbReference>
<keyword evidence="3" id="KW-0786">Thiamine pyrophosphate</keyword>
<dbReference type="InterPro" id="IPR005593">
    <property type="entry name" value="Xul5P/Fru6P_PKetolase"/>
</dbReference>
<dbReference type="Pfam" id="PF09364">
    <property type="entry name" value="XFP_N"/>
    <property type="match status" value="1"/>
</dbReference>
<dbReference type="KEGG" id="fbl:Fbal_3410"/>
<evidence type="ECO:0000313" key="7">
    <source>
        <dbReference type="EMBL" id="ADN77608.1"/>
    </source>
</evidence>
<feature type="domain" description="Xylulose 5-phosphate/Fructose 6-phosphate phosphoketolase C-terminal" evidence="5">
    <location>
        <begin position="585"/>
        <end position="786"/>
    </location>
</feature>
<dbReference type="AlphaFoldDB" id="E1SM99"/>
<organism evidence="7 8">
    <name type="scientific">Ferrimonas balearica (strain DSM 9799 / CCM 4581 / KCTC 23876 / PAT)</name>
    <dbReference type="NCBI Taxonomy" id="550540"/>
    <lineage>
        <taxon>Bacteria</taxon>
        <taxon>Pseudomonadati</taxon>
        <taxon>Pseudomonadota</taxon>
        <taxon>Gammaproteobacteria</taxon>
        <taxon>Alteromonadales</taxon>
        <taxon>Ferrimonadaceae</taxon>
        <taxon>Ferrimonas</taxon>
    </lineage>
</organism>
<dbReference type="Gene3D" id="3.40.50.970">
    <property type="match status" value="2"/>
</dbReference>
<keyword evidence="4 7" id="KW-0456">Lyase</keyword>
<dbReference type="PANTHER" id="PTHR31273:SF0">
    <property type="entry name" value="PHOSPHOKETOLASE-RELATED"/>
    <property type="match status" value="1"/>
</dbReference>